<protein>
    <submittedName>
        <fullName evidence="3">Transmembrane protein</fullName>
    </submittedName>
</protein>
<keyword evidence="2" id="KW-1185">Reference proteome</keyword>
<feature type="transmembrane region" description="Helical" evidence="1">
    <location>
        <begin position="129"/>
        <end position="151"/>
    </location>
</feature>
<dbReference type="WBParaSite" id="MhA1_Contig53.frz3.gene32">
    <property type="protein sequence ID" value="MhA1_Contig53.frz3.gene32"/>
    <property type="gene ID" value="MhA1_Contig53.frz3.gene32"/>
</dbReference>
<reference evidence="3" key="1">
    <citation type="submission" date="2016-11" db="UniProtKB">
        <authorList>
            <consortium name="WormBaseParasite"/>
        </authorList>
    </citation>
    <scope>IDENTIFICATION</scope>
</reference>
<feature type="transmembrane region" description="Helical" evidence="1">
    <location>
        <begin position="12"/>
        <end position="35"/>
    </location>
</feature>
<name>A0A1I8BSI9_MELHA</name>
<evidence type="ECO:0000313" key="2">
    <source>
        <dbReference type="Proteomes" id="UP000095281"/>
    </source>
</evidence>
<evidence type="ECO:0000256" key="1">
    <source>
        <dbReference type="SAM" id="Phobius"/>
    </source>
</evidence>
<dbReference type="Proteomes" id="UP000095281">
    <property type="component" value="Unplaced"/>
</dbReference>
<sequence length="155" mass="17497">MKQRISAEGLYCPIMYLILKNFLELALCFIFWWLFNIGGSSRNFLEQLKDCGPCLFFGKGVQSLLARSFGKGEFLPARSFGKGEFLPARSFGKGAPKSSWLLVWLWSIEAQLPPNNQEECQQTTTMPKYFGKAACVLLVLLVVSGSTMSMWKQFS</sequence>
<keyword evidence="1" id="KW-0472">Membrane</keyword>
<organism evidence="2 3">
    <name type="scientific">Meloidogyne hapla</name>
    <name type="common">Root-knot nematode worm</name>
    <dbReference type="NCBI Taxonomy" id="6305"/>
    <lineage>
        <taxon>Eukaryota</taxon>
        <taxon>Metazoa</taxon>
        <taxon>Ecdysozoa</taxon>
        <taxon>Nematoda</taxon>
        <taxon>Chromadorea</taxon>
        <taxon>Rhabditida</taxon>
        <taxon>Tylenchina</taxon>
        <taxon>Tylenchomorpha</taxon>
        <taxon>Tylenchoidea</taxon>
        <taxon>Meloidogynidae</taxon>
        <taxon>Meloidogyninae</taxon>
        <taxon>Meloidogyne</taxon>
    </lineage>
</organism>
<proteinExistence type="predicted"/>
<evidence type="ECO:0000313" key="3">
    <source>
        <dbReference type="WBParaSite" id="MhA1_Contig53.frz3.gene32"/>
    </source>
</evidence>
<dbReference type="AlphaFoldDB" id="A0A1I8BSI9"/>
<keyword evidence="1" id="KW-1133">Transmembrane helix</keyword>
<keyword evidence="1" id="KW-0812">Transmembrane</keyword>
<accession>A0A1I8BSI9</accession>